<evidence type="ECO:0008006" key="3">
    <source>
        <dbReference type="Google" id="ProtNLM"/>
    </source>
</evidence>
<dbReference type="Proteomes" id="UP000598350">
    <property type="component" value="Unassembled WGS sequence"/>
</dbReference>
<protein>
    <recommendedName>
        <fullName evidence="3">Outer membrane protein beta-barrel domain-containing protein</fullName>
    </recommendedName>
</protein>
<organism evidence="1 2">
    <name type="scientific">Maribacter arenosus</name>
    <dbReference type="NCBI Taxonomy" id="1854708"/>
    <lineage>
        <taxon>Bacteria</taxon>
        <taxon>Pseudomonadati</taxon>
        <taxon>Bacteroidota</taxon>
        <taxon>Flavobacteriia</taxon>
        <taxon>Flavobacteriales</taxon>
        <taxon>Flavobacteriaceae</taxon>
        <taxon>Maribacter</taxon>
    </lineage>
</organism>
<name>A0ABR7VA24_9FLAO</name>
<sequence length="300" mass="33302">MKSRLLLFALMVPAFYFGLIAQNIKKPVKEKSSDTPSYVLADLSYINDAVFMGRRDSIAAPYIFPSIGYYDTSGFFADASVSYLTGSEANRVDLFLISAGYLFSSEKLSGGISGTAYFFNEDSYNVQSETVADLTGLLAYDFKAFEVTLSASSYFNTESAADFFVGAMIDRTFYAADHKLLIAPSIAVHAGSQYFYQEYYSTSRLGNRKGQGMGSGSTEPTLITSVEIAEASKFNLLNIELSLPLHYYHKQFIFSFTPVLAFPQSSATITTADTVITEDLENVFYFSVGISYWLYTKKRK</sequence>
<dbReference type="RefSeq" id="WP_188313636.1">
    <property type="nucleotide sequence ID" value="NZ_JABTCG010000002.1"/>
</dbReference>
<dbReference type="EMBL" id="JABTCG010000002">
    <property type="protein sequence ID" value="MBD0850511.1"/>
    <property type="molecule type" value="Genomic_DNA"/>
</dbReference>
<evidence type="ECO:0000313" key="2">
    <source>
        <dbReference type="Proteomes" id="UP000598350"/>
    </source>
</evidence>
<comment type="caution">
    <text evidence="1">The sequence shown here is derived from an EMBL/GenBank/DDBJ whole genome shotgun (WGS) entry which is preliminary data.</text>
</comment>
<evidence type="ECO:0000313" key="1">
    <source>
        <dbReference type="EMBL" id="MBD0850511.1"/>
    </source>
</evidence>
<reference evidence="1 2" key="1">
    <citation type="submission" date="2020-05" db="EMBL/GenBank/DDBJ databases">
        <title>The draft genome sequence of Maribacter arenosus CAU 1321.</title>
        <authorList>
            <person name="Mu L."/>
        </authorList>
    </citation>
    <scope>NUCLEOTIDE SEQUENCE [LARGE SCALE GENOMIC DNA]</scope>
    <source>
        <strain evidence="1 2">CAU 1321</strain>
    </source>
</reference>
<accession>A0ABR7VA24</accession>
<gene>
    <name evidence="1" type="ORF">HPE63_07515</name>
</gene>
<keyword evidence="2" id="KW-1185">Reference proteome</keyword>
<proteinExistence type="predicted"/>